<dbReference type="PROSITE" id="PS00188">
    <property type="entry name" value="BIOTIN"/>
    <property type="match status" value="1"/>
</dbReference>
<evidence type="ECO:0000313" key="17">
    <source>
        <dbReference type="Proteomes" id="UP000001880"/>
    </source>
</evidence>
<dbReference type="HOGENOM" id="CLU_239133_0_0_7"/>
<dbReference type="PROSITE" id="PS50979">
    <property type="entry name" value="BC"/>
    <property type="match status" value="1"/>
</dbReference>
<accession>D0LGS3</accession>
<dbReference type="GO" id="GO:0006633">
    <property type="term" value="P:fatty acid biosynthetic process"/>
    <property type="evidence" value="ECO:0007669"/>
    <property type="project" value="UniProtKB-KW"/>
</dbReference>
<dbReference type="Gene3D" id="2.40.50.100">
    <property type="match status" value="1"/>
</dbReference>
<dbReference type="PROSITE" id="PS00866">
    <property type="entry name" value="CPSASE_1"/>
    <property type="match status" value="1"/>
</dbReference>
<dbReference type="GO" id="GO:0003989">
    <property type="term" value="F:acetyl-CoA carboxylase activity"/>
    <property type="evidence" value="ECO:0007669"/>
    <property type="project" value="InterPro"/>
</dbReference>
<dbReference type="InterPro" id="IPR000089">
    <property type="entry name" value="Biotin_lipoyl"/>
</dbReference>
<keyword evidence="3" id="KW-0436">Ligase</keyword>
<dbReference type="InterPro" id="IPR005481">
    <property type="entry name" value="BC-like_N"/>
</dbReference>
<evidence type="ECO:0000256" key="5">
    <source>
        <dbReference type="ARBA" id="ARBA00022832"/>
    </source>
</evidence>
<dbReference type="SUPFAM" id="SSF52096">
    <property type="entry name" value="ClpP/crotonase"/>
    <property type="match status" value="2"/>
</dbReference>
<dbReference type="Pfam" id="PF00364">
    <property type="entry name" value="Biotin_lipoyl"/>
    <property type="match status" value="1"/>
</dbReference>
<name>D0LGS3_HALO1</name>
<keyword evidence="8" id="KW-0275">Fatty acid biosynthesis</keyword>
<evidence type="ECO:0000256" key="3">
    <source>
        <dbReference type="ARBA" id="ARBA00022598"/>
    </source>
</evidence>
<evidence type="ECO:0000259" key="14">
    <source>
        <dbReference type="PROSITE" id="PS50979"/>
    </source>
</evidence>
<dbReference type="EMBL" id="CP001804">
    <property type="protein sequence ID" value="ACY14645.1"/>
    <property type="molecule type" value="Genomic_DNA"/>
</dbReference>
<feature type="region of interest" description="Disordered" evidence="11">
    <location>
        <begin position="1100"/>
        <end position="1130"/>
    </location>
</feature>
<keyword evidence="17" id="KW-1185">Reference proteome</keyword>
<dbReference type="SUPFAM" id="SSF51230">
    <property type="entry name" value="Single hybrid motif"/>
    <property type="match status" value="1"/>
</dbReference>
<dbReference type="PROSITE" id="PS50989">
    <property type="entry name" value="COA_CT_CTER"/>
    <property type="match status" value="1"/>
</dbReference>
<dbReference type="InterPro" id="IPR011764">
    <property type="entry name" value="Biotin_carboxylation_dom"/>
</dbReference>
<evidence type="ECO:0000256" key="6">
    <source>
        <dbReference type="ARBA" id="ARBA00022840"/>
    </source>
</evidence>
<evidence type="ECO:0000256" key="1">
    <source>
        <dbReference type="ARBA" id="ARBA00001953"/>
    </source>
</evidence>
<dbReference type="Gene3D" id="3.30.470.20">
    <property type="entry name" value="ATP-grasp fold, B domain"/>
    <property type="match status" value="1"/>
</dbReference>
<dbReference type="InterPro" id="IPR011761">
    <property type="entry name" value="ATP-grasp"/>
</dbReference>
<dbReference type="Pfam" id="PF02786">
    <property type="entry name" value="CPSase_L_D2"/>
    <property type="match status" value="1"/>
</dbReference>
<keyword evidence="5" id="KW-0276">Fatty acid metabolism</keyword>
<dbReference type="GO" id="GO:0005524">
    <property type="term" value="F:ATP binding"/>
    <property type="evidence" value="ECO:0007669"/>
    <property type="project" value="UniProtKB-UniRule"/>
</dbReference>
<evidence type="ECO:0000256" key="2">
    <source>
        <dbReference type="ARBA" id="ARBA00022516"/>
    </source>
</evidence>
<organism evidence="16 17">
    <name type="scientific">Haliangium ochraceum (strain DSM 14365 / JCM 11303 / SMP-2)</name>
    <dbReference type="NCBI Taxonomy" id="502025"/>
    <lineage>
        <taxon>Bacteria</taxon>
        <taxon>Pseudomonadati</taxon>
        <taxon>Myxococcota</taxon>
        <taxon>Polyangia</taxon>
        <taxon>Haliangiales</taxon>
        <taxon>Kofleriaceae</taxon>
        <taxon>Haliangium</taxon>
    </lineage>
</organism>
<dbReference type="SMART" id="SM00878">
    <property type="entry name" value="Biotin_carb_C"/>
    <property type="match status" value="1"/>
</dbReference>
<sequence length="1912" mass="211041">MTMKFSFQRIAIANRGEPARRFLTAVRELEGEHAHGLRTIALYTEPDRRAMFVRDADESLCIGDATYVDPRDGQRKSSYLDYDRLERALRETRAEAVWVGWGFVSEHAAFADLCQRMGVVFIGPSGDVMRKLGDKIRSKQIAEEAQVPVAPWSNGPVATLEDARAHAERIGYPLMVKATAGGGGRGIRKVVSAEALDEAFESARTEALRGFGDDTVFLERMVTGARHVEVQLVADQHGTTWALGVRDCSIQRRNQKVLEETPSPALSEQQDRELRAAAVRLGQAVGYQNAGTVEFLYDEANQRFSFMEVNARLQVEHPITELVTGADLVKLQLHVAAGGELAAEPPPSRGHAIEVRLNAEDPDSGFAPAPGHIEIFRLPTGSGLRIDTGVEAGDEVPETFDSMIAKFMAYGRTRAEALGKLQRALTEAAVVIRGGMSNKGFLLELLRHPDVRSGAFDVAWLDGLVAAGRHVSRQHLEVALVYGAIAAYEQQSALDRLRFFQSASRGRPELSEDIGHPVELGYQSQRFRFFVRRLGTQHYQVIVDGHTLWVAVASHSALEKRIGIAGTSYRVLAAAEELYSLIEVDGVPHRVSHDSAGVVRASAPAVVVSVHVEAGDEVATGDRLAVLEAMKTEMPLLAKFPGRVREVLVQENIQVPAGTPLLILDPLDEEDAAAEAAPVQSVDFAPLAEPLPGEQPEGDDYASEAALGLAPQNAAGRPIMPNRAMQSLHQLLRGFDADAGDLQRIVASHGVLCADATPDDPVLWRAEGLLLRIYADLLSLFRRHHEDTGAPELVRLSTAEYLITYLRDIQARGEGLPELFLARLRQALSHYSVTSLEPTPELEEAIFRIFKANFRIGEQTAPILGVLQRKLEHVEAVRPLADDSFRELLDRLVAVTQGRFPAINDLARELRYALYERPLLEQARSRLYAEVDEHLTHLTQSPECEDRAARVEALISFPQPVNSFFARRLPELPPEQHREAEGLMLEVFARRYYHARGIERLRCQDHEGQQFVIGEYELDGTAISVVACHAQHAELAEAAQRAAKLVAELPAEHDVIIDFYLSADTVPENGEAEAEATAVRRILEATPFTRRIRRMTTATTPRQGGLGRTPVPHFTFRPVADSDGEASDDSARFRRFQEETRVRGLHPMMAKRLRLWRLDGFHIERLPSVEDVYLFRATARDNPQDERMLALAEVRDLTEVRDDAGHVVSLPLLERMFMEAIDAIRRAQARRPSHRRLHWNRVHLFVWPPLVLTADEFSTIVHRLAPTTEGLGIERVLIDARVPDAAGKLVHKCVDISNPDGQGMATRFREPPTTPMQPHDPYTQKVVRLRQRGLLYPYELLSMLAPAPGTVQTEFPHGHFHEYELAEDGEHLEPVSRPPGRNTANVVVGVVQNHTPKHPEGMRRVVVLGDPSKGMGALAEPECRRINAALALARELSIPLEWYALSAGAKIAMDSGTENMDWISLVLRRLIEFTQDGGEVNIVVTGINVGAQPYWNAEATMLMHTRGVLIMLEDAAMVLTGKRALDYSGGVSAEDNAGIGGYHRIMGPNGQAQYYARDVSEACHILLRHYEHTYVAPGERFPRPAPTTDDAARDVCEAPHAEGLSFQRVGEVLSNATNPGRKKAFDIRSIMRAATDQDHAPLERWMGMRDAESAVVWDAHIGGYPVCLLGVESQPLARFGFVPADGPAQWTAGTLFPMASKKMARAINAASANRPVVVLANLSGFDGSPESMRTWQLEYGAEIGRAVVNFRGPLVFCVVSRYHGGAFVVFSNRLNEHMEVAALEGTQASVIGGAPAAAVVFAREVDKRTGKDPRVVEISEALERASGAEKVRLRARLDEVRKQVHAEKLGAVASEFDRIHSVQRAQEVGSVHHIVAPERLRAYLIEAIERGMERTLASEGALASERGEDAPA</sequence>
<keyword evidence="2" id="KW-0444">Lipid biosynthesis</keyword>
<dbReference type="Proteomes" id="UP000001880">
    <property type="component" value="Chromosome"/>
</dbReference>
<dbReference type="Pfam" id="PF01039">
    <property type="entry name" value="Carboxyl_trans"/>
    <property type="match status" value="1"/>
</dbReference>
<dbReference type="GO" id="GO:0046872">
    <property type="term" value="F:metal ion binding"/>
    <property type="evidence" value="ECO:0007669"/>
    <property type="project" value="InterPro"/>
</dbReference>
<gene>
    <name evidence="16" type="ordered locus">Hoch_2100</name>
</gene>
<dbReference type="InterPro" id="IPR034733">
    <property type="entry name" value="AcCoA_carboxyl_beta"/>
</dbReference>
<feature type="domain" description="Lipoyl-binding" evidence="12">
    <location>
        <begin position="582"/>
        <end position="665"/>
    </location>
</feature>
<dbReference type="Pfam" id="PF02785">
    <property type="entry name" value="Biotin_carb_C"/>
    <property type="match status" value="1"/>
</dbReference>
<dbReference type="SUPFAM" id="SSF52440">
    <property type="entry name" value="PreATP-grasp domain"/>
    <property type="match status" value="1"/>
</dbReference>
<reference evidence="16 17" key="1">
    <citation type="journal article" date="2010" name="Stand. Genomic Sci.">
        <title>Complete genome sequence of Haliangium ochraceum type strain (SMP-2).</title>
        <authorList>
            <consortium name="US DOE Joint Genome Institute (JGI-PGF)"/>
            <person name="Ivanova N."/>
            <person name="Daum C."/>
            <person name="Lang E."/>
            <person name="Abt B."/>
            <person name="Kopitz M."/>
            <person name="Saunders E."/>
            <person name="Lapidus A."/>
            <person name="Lucas S."/>
            <person name="Glavina Del Rio T."/>
            <person name="Nolan M."/>
            <person name="Tice H."/>
            <person name="Copeland A."/>
            <person name="Cheng J.F."/>
            <person name="Chen F."/>
            <person name="Bruce D."/>
            <person name="Goodwin L."/>
            <person name="Pitluck S."/>
            <person name="Mavromatis K."/>
            <person name="Pati A."/>
            <person name="Mikhailova N."/>
            <person name="Chen A."/>
            <person name="Palaniappan K."/>
            <person name="Land M."/>
            <person name="Hauser L."/>
            <person name="Chang Y.J."/>
            <person name="Jeffries C.D."/>
            <person name="Detter J.C."/>
            <person name="Brettin T."/>
            <person name="Rohde M."/>
            <person name="Goker M."/>
            <person name="Bristow J."/>
            <person name="Markowitz V."/>
            <person name="Eisen J.A."/>
            <person name="Hugenholtz P."/>
            <person name="Kyrpides N.C."/>
            <person name="Klenk H.P."/>
        </authorList>
    </citation>
    <scope>NUCLEOTIDE SEQUENCE [LARGE SCALE GENOMIC DNA]</scope>
    <source>
        <strain evidence="17">DSM 14365 / CIP 107738 / JCM 11303 / AJ 13395 / SMP-2</strain>
    </source>
</reference>
<dbReference type="PROSITE" id="PS00867">
    <property type="entry name" value="CPSASE_2"/>
    <property type="match status" value="1"/>
</dbReference>
<dbReference type="InterPro" id="IPR011763">
    <property type="entry name" value="COA_CT_C"/>
</dbReference>
<evidence type="ECO:0000256" key="7">
    <source>
        <dbReference type="ARBA" id="ARBA00023098"/>
    </source>
</evidence>
<dbReference type="Pfam" id="PF08326">
    <property type="entry name" value="ACC_central"/>
    <property type="match status" value="1"/>
</dbReference>
<evidence type="ECO:0000256" key="10">
    <source>
        <dbReference type="PROSITE-ProRule" id="PRU00409"/>
    </source>
</evidence>
<dbReference type="STRING" id="502025.Hoch_2100"/>
<feature type="domain" description="Biotin carboxylation" evidence="14">
    <location>
        <begin position="6"/>
        <end position="466"/>
    </location>
</feature>
<feature type="domain" description="ATP-grasp" evidence="13">
    <location>
        <begin position="139"/>
        <end position="337"/>
    </location>
</feature>
<keyword evidence="7" id="KW-0443">Lipid metabolism</keyword>
<evidence type="ECO:0000313" key="16">
    <source>
        <dbReference type="EMBL" id="ACY14645.1"/>
    </source>
</evidence>
<dbReference type="InterPro" id="IPR029045">
    <property type="entry name" value="ClpP/crotonase-like_dom_sf"/>
</dbReference>
<dbReference type="SUPFAM" id="SSF51246">
    <property type="entry name" value="Rudiment single hybrid motif"/>
    <property type="match status" value="1"/>
</dbReference>
<dbReference type="PANTHER" id="PTHR18866:SF127">
    <property type="match status" value="1"/>
</dbReference>
<evidence type="ECO:0000256" key="4">
    <source>
        <dbReference type="ARBA" id="ARBA00022741"/>
    </source>
</evidence>
<dbReference type="InterPro" id="IPR050856">
    <property type="entry name" value="Biotin_carboxylase_complex"/>
</dbReference>
<dbReference type="Gene3D" id="3.90.226.10">
    <property type="entry name" value="2-enoyl-CoA Hydratase, Chain A, domain 1"/>
    <property type="match status" value="2"/>
</dbReference>
<proteinExistence type="predicted"/>
<dbReference type="PROSITE" id="PS50975">
    <property type="entry name" value="ATP_GRASP"/>
    <property type="match status" value="1"/>
</dbReference>
<dbReference type="KEGG" id="hoh:Hoch_2100"/>
<evidence type="ECO:0000256" key="9">
    <source>
        <dbReference type="ARBA" id="ARBA00023267"/>
    </source>
</evidence>
<dbReference type="InterPro" id="IPR001882">
    <property type="entry name" value="Biotin_BS"/>
</dbReference>
<evidence type="ECO:0000259" key="12">
    <source>
        <dbReference type="PROSITE" id="PS50968"/>
    </source>
</evidence>
<dbReference type="eggNOG" id="COG4799">
    <property type="taxonomic scope" value="Bacteria"/>
</dbReference>
<dbReference type="InterPro" id="IPR005482">
    <property type="entry name" value="Biotin_COase_C"/>
</dbReference>
<dbReference type="SUPFAM" id="SSF56059">
    <property type="entry name" value="Glutathione synthetase ATP-binding domain-like"/>
    <property type="match status" value="1"/>
</dbReference>
<dbReference type="CDD" id="cd06850">
    <property type="entry name" value="biotinyl_domain"/>
    <property type="match status" value="1"/>
</dbReference>
<keyword evidence="9" id="KW-0092">Biotin</keyword>
<feature type="domain" description="CoA carboxyltransferase C-terminal" evidence="15">
    <location>
        <begin position="1611"/>
        <end position="1894"/>
    </location>
</feature>
<dbReference type="PANTHER" id="PTHR18866">
    <property type="entry name" value="CARBOXYLASE:PYRUVATE/ACETYL-COA/PROPIONYL-COA CARBOXYLASE"/>
    <property type="match status" value="1"/>
</dbReference>
<dbReference type="InterPro" id="IPR011054">
    <property type="entry name" value="Rudment_hybrid_motif"/>
</dbReference>
<dbReference type="Pfam" id="PF00289">
    <property type="entry name" value="Biotin_carb_N"/>
    <property type="match status" value="1"/>
</dbReference>
<dbReference type="InterPro" id="IPR013537">
    <property type="entry name" value="AcCoA_COase_cen"/>
</dbReference>
<dbReference type="eggNOG" id="COG4770">
    <property type="taxonomic scope" value="Bacteria"/>
</dbReference>
<dbReference type="InterPro" id="IPR011053">
    <property type="entry name" value="Single_hybrid_motif"/>
</dbReference>
<evidence type="ECO:0000256" key="8">
    <source>
        <dbReference type="ARBA" id="ARBA00023160"/>
    </source>
</evidence>
<dbReference type="FunFam" id="3.30.1490.20:FF:000003">
    <property type="entry name" value="acetyl-CoA carboxylase isoform X1"/>
    <property type="match status" value="1"/>
</dbReference>
<protein>
    <submittedName>
        <fullName evidence="16">Carbamoyl-phosphate synthase L chain ATP-binding protein</fullName>
    </submittedName>
</protein>
<comment type="cofactor">
    <cofactor evidence="1">
        <name>biotin</name>
        <dbReference type="ChEBI" id="CHEBI:57586"/>
    </cofactor>
</comment>
<keyword evidence="4 10" id="KW-0547">Nucleotide-binding</keyword>
<dbReference type="OrthoDB" id="4435847at2"/>
<evidence type="ECO:0000259" key="13">
    <source>
        <dbReference type="PROSITE" id="PS50975"/>
    </source>
</evidence>
<dbReference type="PROSITE" id="PS50968">
    <property type="entry name" value="BIOTINYL_LIPOYL"/>
    <property type="match status" value="1"/>
</dbReference>
<dbReference type="InterPro" id="IPR016185">
    <property type="entry name" value="PreATP-grasp_dom_sf"/>
</dbReference>
<evidence type="ECO:0000256" key="11">
    <source>
        <dbReference type="SAM" id="MobiDB-lite"/>
    </source>
</evidence>
<keyword evidence="6 10" id="KW-0067">ATP-binding</keyword>
<dbReference type="InterPro" id="IPR005479">
    <property type="entry name" value="CPAse_ATP-bd"/>
</dbReference>
<evidence type="ECO:0000259" key="15">
    <source>
        <dbReference type="PROSITE" id="PS50989"/>
    </source>
</evidence>